<dbReference type="InterPro" id="IPR030923">
    <property type="entry name" value="LptG"/>
</dbReference>
<name>A0ABW7EVZ4_9BURK</name>
<evidence type="ECO:0000313" key="8">
    <source>
        <dbReference type="Proteomes" id="UP001606210"/>
    </source>
</evidence>
<keyword evidence="4 6" id="KW-1133">Transmembrane helix</keyword>
<evidence type="ECO:0000256" key="4">
    <source>
        <dbReference type="ARBA" id="ARBA00022989"/>
    </source>
</evidence>
<accession>A0ABW7EVZ4</accession>
<reference evidence="7 8" key="1">
    <citation type="submission" date="2024-08" db="EMBL/GenBank/DDBJ databases">
        <authorList>
            <person name="Lu H."/>
        </authorList>
    </citation>
    <scope>NUCLEOTIDE SEQUENCE [LARGE SCALE GENOMIC DNA]</scope>
    <source>
        <strain evidence="7 8">LYH14W</strain>
    </source>
</reference>
<dbReference type="PANTHER" id="PTHR33529:SF2">
    <property type="entry name" value="LIPOPOLYSACCHARIDE EXPORT SYSTEM PERMEASE PROTEIN LPTG"/>
    <property type="match status" value="1"/>
</dbReference>
<feature type="transmembrane region" description="Helical" evidence="6">
    <location>
        <begin position="12"/>
        <end position="33"/>
    </location>
</feature>
<dbReference type="RefSeq" id="WP_394475454.1">
    <property type="nucleotide sequence ID" value="NZ_JBIGHV010000001.1"/>
</dbReference>
<evidence type="ECO:0000256" key="6">
    <source>
        <dbReference type="SAM" id="Phobius"/>
    </source>
</evidence>
<comment type="caution">
    <text evidence="7">The sequence shown here is derived from an EMBL/GenBank/DDBJ whole genome shotgun (WGS) entry which is preliminary data.</text>
</comment>
<feature type="transmembrane region" description="Helical" evidence="6">
    <location>
        <begin position="291"/>
        <end position="310"/>
    </location>
</feature>
<proteinExistence type="predicted"/>
<keyword evidence="3 6" id="KW-0812">Transmembrane</keyword>
<dbReference type="EMBL" id="JBIGHV010000001">
    <property type="protein sequence ID" value="MFG6428526.1"/>
    <property type="molecule type" value="Genomic_DNA"/>
</dbReference>
<keyword evidence="8" id="KW-1185">Reference proteome</keyword>
<evidence type="ECO:0000256" key="1">
    <source>
        <dbReference type="ARBA" id="ARBA00004651"/>
    </source>
</evidence>
<organism evidence="7 8">
    <name type="scientific">Pelomonas parva</name>
    <dbReference type="NCBI Taxonomy" id="3299032"/>
    <lineage>
        <taxon>Bacteria</taxon>
        <taxon>Pseudomonadati</taxon>
        <taxon>Pseudomonadota</taxon>
        <taxon>Betaproteobacteria</taxon>
        <taxon>Burkholderiales</taxon>
        <taxon>Sphaerotilaceae</taxon>
        <taxon>Roseateles</taxon>
    </lineage>
</organism>
<dbReference type="NCBIfam" id="TIGR04408">
    <property type="entry name" value="LptG_lptG"/>
    <property type="match status" value="1"/>
</dbReference>
<evidence type="ECO:0000256" key="5">
    <source>
        <dbReference type="ARBA" id="ARBA00023136"/>
    </source>
</evidence>
<keyword evidence="2" id="KW-1003">Cell membrane</keyword>
<dbReference type="Pfam" id="PF03739">
    <property type="entry name" value="LptF_LptG"/>
    <property type="match status" value="1"/>
</dbReference>
<evidence type="ECO:0000313" key="7">
    <source>
        <dbReference type="EMBL" id="MFG6428526.1"/>
    </source>
</evidence>
<evidence type="ECO:0000256" key="3">
    <source>
        <dbReference type="ARBA" id="ARBA00022692"/>
    </source>
</evidence>
<sequence>MKTVRRLLYKDIVGSVALVALAFLALDFFINFVDEVERMSRVGAGAAQAALLAAMELPGNFYELFPIAVLIGAIVALARMAQSSEFTILRTGGLGPARALGLLAGLAAAFAVLTFVVGDFVAPQVDRISDEMRTRFSRSANPPKRGAWLKDHREVDGQQRSYSVQVGRAGSGGDLEDVRIFEFDNEGRLMSRTEAGKATVSGQGLWHLQSVKRTVWNPGAATASGSVGEAVVSEQQMDNLTWQSSLHAGVIAAAVLPAMSMSTLELYRYTAHLSAQEQSAQAHNIQFWRKAFYPFACFVMVALALPFAYLHGRAGGISIKVFGGIMLGISFVLLNNVAGHLGLLKNWTPWAVAATPSLIYMGLSMAAFTWLVRYR</sequence>
<feature type="transmembrane region" description="Helical" evidence="6">
    <location>
        <begin position="350"/>
        <end position="372"/>
    </location>
</feature>
<feature type="transmembrane region" description="Helical" evidence="6">
    <location>
        <begin position="61"/>
        <end position="78"/>
    </location>
</feature>
<comment type="subcellular location">
    <subcellularLocation>
        <location evidence="1">Cell membrane</location>
        <topology evidence="1">Multi-pass membrane protein</topology>
    </subcellularLocation>
</comment>
<feature type="transmembrane region" description="Helical" evidence="6">
    <location>
        <begin position="99"/>
        <end position="122"/>
    </location>
</feature>
<dbReference type="PANTHER" id="PTHR33529">
    <property type="entry name" value="SLR0882 PROTEIN-RELATED"/>
    <property type="match status" value="1"/>
</dbReference>
<dbReference type="Proteomes" id="UP001606210">
    <property type="component" value="Unassembled WGS sequence"/>
</dbReference>
<evidence type="ECO:0000256" key="2">
    <source>
        <dbReference type="ARBA" id="ARBA00022475"/>
    </source>
</evidence>
<feature type="transmembrane region" description="Helical" evidence="6">
    <location>
        <begin position="317"/>
        <end position="338"/>
    </location>
</feature>
<protein>
    <submittedName>
        <fullName evidence="7">LPS export ABC transporter permease LptG</fullName>
    </submittedName>
</protein>
<keyword evidence="5 6" id="KW-0472">Membrane</keyword>
<dbReference type="InterPro" id="IPR005495">
    <property type="entry name" value="LptG/LptF_permease"/>
</dbReference>
<gene>
    <name evidence="7" type="primary">lptG</name>
    <name evidence="7" type="ORF">ACG00Y_01295</name>
</gene>